<organism evidence="2 3">
    <name type="scientific">Nesterenkonia aurantiaca</name>
    <dbReference type="NCBI Taxonomy" id="1436010"/>
    <lineage>
        <taxon>Bacteria</taxon>
        <taxon>Bacillati</taxon>
        <taxon>Actinomycetota</taxon>
        <taxon>Actinomycetes</taxon>
        <taxon>Micrococcales</taxon>
        <taxon>Micrococcaceae</taxon>
        <taxon>Nesterenkonia</taxon>
    </lineage>
</organism>
<accession>A0A4V3ECL3</accession>
<keyword evidence="3" id="KW-1185">Reference proteome</keyword>
<dbReference type="Pfam" id="PF25952">
    <property type="entry name" value="DUF7990"/>
    <property type="match status" value="1"/>
</dbReference>
<reference evidence="2 3" key="1">
    <citation type="submission" date="2019-03" db="EMBL/GenBank/DDBJ databases">
        <title>Genomic Encyclopedia of Type Strains, Phase III (KMG-III): the genomes of soil and plant-associated and newly described type strains.</title>
        <authorList>
            <person name="Whitman W."/>
        </authorList>
    </citation>
    <scope>NUCLEOTIDE SEQUENCE [LARGE SCALE GENOMIC DNA]</scope>
    <source>
        <strain evidence="2 3">DSM 27373</strain>
    </source>
</reference>
<dbReference type="EMBL" id="SOAN01000002">
    <property type="protein sequence ID" value="TDS86822.1"/>
    <property type="molecule type" value="Genomic_DNA"/>
</dbReference>
<name>A0A4V3ECL3_9MICC</name>
<evidence type="ECO:0000313" key="2">
    <source>
        <dbReference type="EMBL" id="TDS86822.1"/>
    </source>
</evidence>
<evidence type="ECO:0000313" key="3">
    <source>
        <dbReference type="Proteomes" id="UP000294506"/>
    </source>
</evidence>
<dbReference type="InterPro" id="IPR047717">
    <property type="entry name" value="CC_star_Cory"/>
</dbReference>
<proteinExistence type="predicted"/>
<dbReference type="RefSeq" id="WP_341802702.1">
    <property type="nucleotide sequence ID" value="NZ_SOAN01000002.1"/>
</dbReference>
<gene>
    <name evidence="2" type="ORF">EV640_102117</name>
</gene>
<dbReference type="NCBIfam" id="NF041419">
    <property type="entry name" value="CC_star_Cory"/>
    <property type="match status" value="1"/>
</dbReference>
<dbReference type="InterPro" id="IPR058303">
    <property type="entry name" value="DUF7990"/>
</dbReference>
<dbReference type="Proteomes" id="UP000294506">
    <property type="component" value="Unassembled WGS sequence"/>
</dbReference>
<feature type="compositionally biased region" description="Basic and acidic residues" evidence="1">
    <location>
        <begin position="1"/>
        <end position="12"/>
    </location>
</feature>
<evidence type="ECO:0000256" key="1">
    <source>
        <dbReference type="SAM" id="MobiDB-lite"/>
    </source>
</evidence>
<sequence>MPHTGRPDHSGEADTVASSAGNDPPSRHPGAAEPAGLWKRFNAGLHEFYVAPYRRVFARAKRDEEDLFMMLVLSEALGLPNPASGMTLELLPEMLDRMHEWHTRQGLERSPMDGLGCC</sequence>
<evidence type="ECO:0008006" key="4">
    <source>
        <dbReference type="Google" id="ProtNLM"/>
    </source>
</evidence>
<comment type="caution">
    <text evidence="2">The sequence shown here is derived from an EMBL/GenBank/DDBJ whole genome shotgun (WGS) entry which is preliminary data.</text>
</comment>
<feature type="region of interest" description="Disordered" evidence="1">
    <location>
        <begin position="1"/>
        <end position="34"/>
    </location>
</feature>
<protein>
    <recommendedName>
        <fullName evidence="4">DNA helicase</fullName>
    </recommendedName>
</protein>
<dbReference type="AlphaFoldDB" id="A0A4V3ECL3"/>